<dbReference type="Pfam" id="PF00412">
    <property type="entry name" value="LIM"/>
    <property type="match status" value="3"/>
</dbReference>
<feature type="compositionally biased region" description="Low complexity" evidence="5">
    <location>
        <begin position="486"/>
        <end position="497"/>
    </location>
</feature>
<evidence type="ECO:0000313" key="7">
    <source>
        <dbReference type="EMBL" id="CAG8532443.1"/>
    </source>
</evidence>
<dbReference type="PROSITE" id="PS50023">
    <property type="entry name" value="LIM_DOMAIN_2"/>
    <property type="match status" value="3"/>
</dbReference>
<feature type="compositionally biased region" description="Polar residues" evidence="5">
    <location>
        <begin position="116"/>
        <end position="145"/>
    </location>
</feature>
<feature type="domain" description="LIM zinc-binding" evidence="6">
    <location>
        <begin position="578"/>
        <end position="637"/>
    </location>
</feature>
<feature type="domain" description="LIM zinc-binding" evidence="6">
    <location>
        <begin position="638"/>
        <end position="700"/>
    </location>
</feature>
<dbReference type="PROSITE" id="PS00478">
    <property type="entry name" value="LIM_DOMAIN_1"/>
    <property type="match status" value="1"/>
</dbReference>
<feature type="compositionally biased region" description="Basic and acidic residues" evidence="5">
    <location>
        <begin position="232"/>
        <end position="256"/>
    </location>
</feature>
<dbReference type="GO" id="GO:0031941">
    <property type="term" value="C:filamentous actin"/>
    <property type="evidence" value="ECO:0007669"/>
    <property type="project" value="TreeGrafter"/>
</dbReference>
<feature type="compositionally biased region" description="Polar residues" evidence="5">
    <location>
        <begin position="73"/>
        <end position="92"/>
    </location>
</feature>
<dbReference type="Proteomes" id="UP000789739">
    <property type="component" value="Unassembled WGS sequence"/>
</dbReference>
<dbReference type="PANTHER" id="PTHR24214">
    <property type="entry name" value="PDZ AND LIM DOMAIN PROTEIN ZASP"/>
    <property type="match status" value="1"/>
</dbReference>
<name>A0A9N9AJG9_9GLOM</name>
<dbReference type="GO" id="GO:0001725">
    <property type="term" value="C:stress fiber"/>
    <property type="evidence" value="ECO:0007669"/>
    <property type="project" value="TreeGrafter"/>
</dbReference>
<keyword evidence="1 4" id="KW-0479">Metal-binding</keyword>
<dbReference type="GO" id="GO:0030036">
    <property type="term" value="P:actin cytoskeleton organization"/>
    <property type="evidence" value="ECO:0007669"/>
    <property type="project" value="TreeGrafter"/>
</dbReference>
<feature type="region of interest" description="Disordered" evidence="5">
    <location>
        <begin position="53"/>
        <end position="148"/>
    </location>
</feature>
<dbReference type="InterPro" id="IPR001781">
    <property type="entry name" value="Znf_LIM"/>
</dbReference>
<feature type="compositionally biased region" description="Basic and acidic residues" evidence="5">
    <location>
        <begin position="393"/>
        <end position="412"/>
    </location>
</feature>
<comment type="caution">
    <text evidence="7">The sequence shown here is derived from an EMBL/GenBank/DDBJ whole genome shotgun (WGS) entry which is preliminary data.</text>
</comment>
<feature type="compositionally biased region" description="Basic and acidic residues" evidence="5">
    <location>
        <begin position="446"/>
        <end position="455"/>
    </location>
</feature>
<evidence type="ECO:0000256" key="5">
    <source>
        <dbReference type="SAM" id="MobiDB-lite"/>
    </source>
</evidence>
<feature type="compositionally biased region" description="Basic and acidic residues" evidence="5">
    <location>
        <begin position="264"/>
        <end position="304"/>
    </location>
</feature>
<evidence type="ECO:0000259" key="6">
    <source>
        <dbReference type="PROSITE" id="PS50023"/>
    </source>
</evidence>
<feature type="compositionally biased region" description="Basic and acidic residues" evidence="5">
    <location>
        <begin position="422"/>
        <end position="431"/>
    </location>
</feature>
<feature type="compositionally biased region" description="Basic and acidic residues" evidence="5">
    <location>
        <begin position="376"/>
        <end position="385"/>
    </location>
</feature>
<feature type="compositionally biased region" description="Low complexity" evidence="5">
    <location>
        <begin position="456"/>
        <end position="472"/>
    </location>
</feature>
<feature type="compositionally biased region" description="Polar residues" evidence="5">
    <location>
        <begin position="526"/>
        <end position="538"/>
    </location>
</feature>
<dbReference type="Gene3D" id="2.10.110.10">
    <property type="entry name" value="Cysteine Rich Protein"/>
    <property type="match status" value="3"/>
</dbReference>
<dbReference type="SUPFAM" id="SSF57716">
    <property type="entry name" value="Glucocorticoid receptor-like (DNA-binding domain)"/>
    <property type="match status" value="3"/>
</dbReference>
<dbReference type="GO" id="GO:0046872">
    <property type="term" value="F:metal ion binding"/>
    <property type="evidence" value="ECO:0007669"/>
    <property type="project" value="UniProtKB-KW"/>
</dbReference>
<dbReference type="PANTHER" id="PTHR24214:SF62">
    <property type="entry name" value="LEUPAXIN"/>
    <property type="match status" value="1"/>
</dbReference>
<keyword evidence="8" id="KW-1185">Reference proteome</keyword>
<feature type="compositionally biased region" description="Low complexity" evidence="5">
    <location>
        <begin position="504"/>
        <end position="518"/>
    </location>
</feature>
<proteinExistence type="predicted"/>
<protein>
    <submittedName>
        <fullName evidence="7">5727_t:CDS:1</fullName>
    </submittedName>
</protein>
<evidence type="ECO:0000256" key="1">
    <source>
        <dbReference type="ARBA" id="ARBA00022723"/>
    </source>
</evidence>
<dbReference type="AlphaFoldDB" id="A0A9N9AJG9"/>
<evidence type="ECO:0000256" key="4">
    <source>
        <dbReference type="PROSITE-ProRule" id="PRU00125"/>
    </source>
</evidence>
<dbReference type="GO" id="GO:0003779">
    <property type="term" value="F:actin binding"/>
    <property type="evidence" value="ECO:0007669"/>
    <property type="project" value="TreeGrafter"/>
</dbReference>
<keyword evidence="3 4" id="KW-0440">LIM domain</keyword>
<dbReference type="EMBL" id="CAJVPI010000418">
    <property type="protein sequence ID" value="CAG8532443.1"/>
    <property type="molecule type" value="Genomic_DNA"/>
</dbReference>
<evidence type="ECO:0000313" key="8">
    <source>
        <dbReference type="Proteomes" id="UP000789739"/>
    </source>
</evidence>
<reference evidence="7" key="1">
    <citation type="submission" date="2021-06" db="EMBL/GenBank/DDBJ databases">
        <authorList>
            <person name="Kallberg Y."/>
            <person name="Tangrot J."/>
            <person name="Rosling A."/>
        </authorList>
    </citation>
    <scope>NUCLEOTIDE SEQUENCE</scope>
    <source>
        <strain evidence="7">BR232B</strain>
    </source>
</reference>
<dbReference type="CDD" id="cd08368">
    <property type="entry name" value="LIM"/>
    <property type="match status" value="1"/>
</dbReference>
<sequence length="775" mass="87703">MDVQQERISQILATVKCSDCGVPVEFRKLSSHICKAAPAVPNLPATFKNNMGSSTGLNPGGPMMFPGIKKLDNNNNSRPTLNPISVPGQNPYNAYGQPPRSPISPRSPYENPPSMPVNTGYSGMPANYNNPPEASRISSGNSPNTFLKKYNKLTGKSIESSTNQFTTSPVEAPYSDNSRTDYFGNSKFPEPSVPRAGPYQPNSNGVGSNQGNTFNNNTANNSYNPRGQYTPERNRDVYGVDKTRDQPGADRMRDQYRANGDQPGTDRMRDQYRTKGDQPGTDRMRDQYRANEDQPGADRMRDQYRANGDQPGADRMRDQYRTNGNQPGADRMHDQYRTNGNQPGSDRMRDQYRTNGDQPGSDRKFDQYRTNGDQPGSDRRFDQYHTNDNLNPNDRHNNARDWVRGERNDYSARSRSPGGYDRSNDRSDYDRNYNPPNPNQLQSNTEYDHSRRPSYERQNNYQQYGYENNNRQPPVRKASNDPNNIPSSGPYLPSSSPEHNRTPSASGSLSSLSSTQSSRGRKFSGDTVSTANTQNTGGVDTLMDDLLKEMSSLSTSSMSEHDSQNKAYHSRNASATSDICAYCNGPILSNPLRALNKLWHPHHLLCARCNKPIDPDVGHVEKNDKVYCPHDFTDLFLPKCRACNRPVEKAVSSSDGKLEGKWHASCFCCQTCRKPFPNKSFYVFNNAPYCKRHYHKLNNSLCKNCDDPIEGPCAQTVEGWRYHPSCFTCFICHDPLTDTYYNFEDHQYCETHIMEIQQRKQIRAEKRQTMFHILR</sequence>
<evidence type="ECO:0000256" key="3">
    <source>
        <dbReference type="ARBA" id="ARBA00023038"/>
    </source>
</evidence>
<gene>
    <name evidence="7" type="ORF">PBRASI_LOCUS4179</name>
</gene>
<keyword evidence="2 4" id="KW-0862">Zinc</keyword>
<dbReference type="InterPro" id="IPR050604">
    <property type="entry name" value="PDZ-LIM_domain"/>
</dbReference>
<feature type="domain" description="LIM zinc-binding" evidence="6">
    <location>
        <begin position="701"/>
        <end position="759"/>
    </location>
</feature>
<evidence type="ECO:0000256" key="2">
    <source>
        <dbReference type="ARBA" id="ARBA00022833"/>
    </source>
</evidence>
<accession>A0A9N9AJG9</accession>
<feature type="compositionally biased region" description="Polar residues" evidence="5">
    <location>
        <begin position="160"/>
        <end position="169"/>
    </location>
</feature>
<feature type="region of interest" description="Disordered" evidence="5">
    <location>
        <begin position="160"/>
        <end position="539"/>
    </location>
</feature>
<dbReference type="GO" id="GO:0051371">
    <property type="term" value="F:muscle alpha-actinin binding"/>
    <property type="evidence" value="ECO:0007669"/>
    <property type="project" value="TreeGrafter"/>
</dbReference>
<dbReference type="OrthoDB" id="1112565at2759"/>
<organism evidence="7 8">
    <name type="scientific">Paraglomus brasilianum</name>
    <dbReference type="NCBI Taxonomy" id="144538"/>
    <lineage>
        <taxon>Eukaryota</taxon>
        <taxon>Fungi</taxon>
        <taxon>Fungi incertae sedis</taxon>
        <taxon>Mucoromycota</taxon>
        <taxon>Glomeromycotina</taxon>
        <taxon>Glomeromycetes</taxon>
        <taxon>Paraglomerales</taxon>
        <taxon>Paraglomeraceae</taxon>
        <taxon>Paraglomus</taxon>
    </lineage>
</organism>
<feature type="compositionally biased region" description="Low complexity" evidence="5">
    <location>
        <begin position="207"/>
        <end position="224"/>
    </location>
</feature>
<dbReference type="SMART" id="SM00132">
    <property type="entry name" value="LIM"/>
    <property type="match status" value="3"/>
</dbReference>